<sequence>MNTQIKVTPEQLEQAAKTVKNTRSSLEYIHKDLYQQTEYIASQWSGATSNRFYHMFNDTKPMMFNVLQELDKIAEELERAAVKFREADELYGGNLVDGDIEEGAMCGKISPKSDSEKAWEKEKKDLIDAWTGISTGFVDGAVDAWEGLISLGDKETWLNMRDAIVNYDETIPAALNALSDSFVNNLWNGDMESREHYVAYGVATLGLGLLGDKGLSKAGQVGKVAAITGISKGKSLVINSPVYRNALHILNNYEFKAGNHLSYAGVGSTQKYLQKAATYTYEGANGPKTIRLRKGDLAGDKHPVTGIPYDAEGFPIFESKGEIMLKEADFKKSRTTQSRKCSKALYEQIMENPELALKFTDEEIQLFKIGKTPEHYTWHHHQDTGRMQLVDYQTHHDTGHTGGYKIWGKDSDK</sequence>
<dbReference type="AlphaFoldDB" id="A0A4R4BDV2"/>
<protein>
    <submittedName>
        <fullName evidence="1">WXG100 family type VII secretion target</fullName>
    </submittedName>
</protein>
<dbReference type="PIRSF" id="PIRSF038601">
    <property type="entry name" value="UCP038601"/>
    <property type="match status" value="1"/>
</dbReference>
<dbReference type="Pfam" id="PF06013">
    <property type="entry name" value="WXG100"/>
    <property type="match status" value="1"/>
</dbReference>
<evidence type="ECO:0000313" key="2">
    <source>
        <dbReference type="Proteomes" id="UP000295285"/>
    </source>
</evidence>
<comment type="caution">
    <text evidence="1">The sequence shown here is derived from an EMBL/GenBank/DDBJ whole genome shotgun (WGS) entry which is preliminary data.</text>
</comment>
<dbReference type="Proteomes" id="UP000295285">
    <property type="component" value="Unassembled WGS sequence"/>
</dbReference>
<evidence type="ECO:0000313" key="1">
    <source>
        <dbReference type="EMBL" id="TCW53064.1"/>
    </source>
</evidence>
<dbReference type="Pfam" id="PF12639">
    <property type="entry name" value="Colicin-DNase"/>
    <property type="match status" value="1"/>
</dbReference>
<accession>A0A4R4BDV2</accession>
<organism evidence="1 2">
    <name type="scientific">Bacillus thuringiensis</name>
    <dbReference type="NCBI Taxonomy" id="1428"/>
    <lineage>
        <taxon>Bacteria</taxon>
        <taxon>Bacillati</taxon>
        <taxon>Bacillota</taxon>
        <taxon>Bacilli</taxon>
        <taxon>Bacillales</taxon>
        <taxon>Bacillaceae</taxon>
        <taxon>Bacillus</taxon>
        <taxon>Bacillus cereus group</taxon>
    </lineage>
</organism>
<dbReference type="InterPro" id="IPR010310">
    <property type="entry name" value="T7SS_ESAT-6-like"/>
</dbReference>
<dbReference type="NCBIfam" id="TIGR03930">
    <property type="entry name" value="WXG100_ESAT6"/>
    <property type="match status" value="1"/>
</dbReference>
<name>A0A4R4BDV2_BACTU</name>
<gene>
    <name evidence="1" type="ORF">EC910_11213</name>
</gene>
<proteinExistence type="predicted"/>
<dbReference type="Gene3D" id="1.10.287.850">
    <property type="entry name" value="HP0062-like domain"/>
    <property type="match status" value="1"/>
</dbReference>
<reference evidence="1 2" key="1">
    <citation type="submission" date="2019-03" db="EMBL/GenBank/DDBJ databases">
        <title>Above-ground endophytic microbial communities from plants in different locations in the United States.</title>
        <authorList>
            <person name="Frank C."/>
        </authorList>
    </citation>
    <scope>NUCLEOTIDE SEQUENCE [LARGE SCALE GENOMIC DNA]</scope>
    <source>
        <strain evidence="1 2">LP_2_YM</strain>
    </source>
</reference>
<dbReference type="RefSeq" id="WP_131933822.1">
    <property type="nucleotide sequence ID" value="NZ_SMDF01000012.1"/>
</dbReference>
<dbReference type="InterPro" id="IPR024696">
    <property type="entry name" value="UCP038601"/>
</dbReference>
<dbReference type="InterPro" id="IPR036689">
    <property type="entry name" value="ESAT-6-like_sf"/>
</dbReference>
<dbReference type="SUPFAM" id="SSF140453">
    <property type="entry name" value="EsxAB dimer-like"/>
    <property type="match status" value="1"/>
</dbReference>
<dbReference type="EMBL" id="SMDG01000012">
    <property type="protein sequence ID" value="TCW53064.1"/>
    <property type="molecule type" value="Genomic_DNA"/>
</dbReference>